<evidence type="ECO:0000313" key="5">
    <source>
        <dbReference type="EMBL" id="KGG50737.1"/>
    </source>
</evidence>
<dbReference type="HOGENOM" id="CLU_008705_3_0_1"/>
<accession>A0A098VNT4</accession>
<dbReference type="OrthoDB" id="10252509at2759"/>
<keyword evidence="1" id="KW-0677">Repeat</keyword>
<gene>
    <name evidence="5" type="ORF">DI09_58p90</name>
</gene>
<dbReference type="PANTHER" id="PTHR10943">
    <property type="entry name" value="26S PROTEASOME NON-ATPASE REGULATORY SUBUNIT"/>
    <property type="match status" value="1"/>
</dbReference>
<dbReference type="AlphaFoldDB" id="A0A098VNT4"/>
<feature type="domain" description="RPN1 N-terminal" evidence="4">
    <location>
        <begin position="37"/>
        <end position="140"/>
    </location>
</feature>
<dbReference type="SUPFAM" id="SSF48371">
    <property type="entry name" value="ARM repeat"/>
    <property type="match status" value="1"/>
</dbReference>
<dbReference type="InterPro" id="IPR011989">
    <property type="entry name" value="ARM-like"/>
</dbReference>
<protein>
    <recommendedName>
        <fullName evidence="4">RPN1 N-terminal domain-containing protein</fullName>
    </recommendedName>
</protein>
<organism evidence="5 6">
    <name type="scientific">Mitosporidium daphniae</name>
    <dbReference type="NCBI Taxonomy" id="1485682"/>
    <lineage>
        <taxon>Eukaryota</taxon>
        <taxon>Fungi</taxon>
        <taxon>Fungi incertae sedis</taxon>
        <taxon>Microsporidia</taxon>
        <taxon>Mitosporidium</taxon>
    </lineage>
</organism>
<dbReference type="RefSeq" id="XP_013237178.1">
    <property type="nucleotide sequence ID" value="XM_013381724.1"/>
</dbReference>
<dbReference type="GO" id="GO:0005634">
    <property type="term" value="C:nucleus"/>
    <property type="evidence" value="ECO:0007669"/>
    <property type="project" value="TreeGrafter"/>
</dbReference>
<sequence length="555" mass="60378">MDANNPLQQSSSSLHPTAPASHANPEPGKKDVDSEIDVDQSVVNAALDALASAIKNATTSMTSVPKPIKYLKDHYSQLRNLHDGKQVAMDHSNQAKLSDILSVLSMAYGEQDQRLTLHYRMHGASAEAPGAWGHEYVRCVGYEASPDDEKLLRVIHGVYRKVKDVPKAMLIALRLGDLQAIQEDFTNAEKQLSFMLARERIIPDVSHCMDETEERELMQILTNSKLSHFFSILASEFKVTEPKSPEEVYKRHLENPGRFSSLLVPADPAKEDLASIFVNGLLNAGFGSDKLILGAEGESRLLQARGNESGDANAGALLAIGIVSCNVENEAEPAMALLSESLSPGIDHNIRMSAIIGKEPLLHVLLPLLDVSEDSPLNLEILGLASLALGLIFGGSGNPEITSTIIQSLMSLQESELEHPFVQLMLLGLSFLFLSRSSEYYVDEKSSVDSDDMIDVVLESIRVISHAPTVKQAETLIMMMSYAGSGNVLKIQEAVTSLCLQNKSQKEQQDAKNEHPDPGHGRPYAVIALAAIAMGEEIGTEMSFRLLGHLVFAAV</sequence>
<feature type="compositionally biased region" description="Polar residues" evidence="3">
    <location>
        <begin position="1"/>
        <end position="15"/>
    </location>
</feature>
<evidence type="ECO:0000313" key="6">
    <source>
        <dbReference type="Proteomes" id="UP000029725"/>
    </source>
</evidence>
<evidence type="ECO:0000256" key="3">
    <source>
        <dbReference type="SAM" id="MobiDB-lite"/>
    </source>
</evidence>
<dbReference type="GeneID" id="25260384"/>
<dbReference type="EMBL" id="JMKJ01000543">
    <property type="protein sequence ID" value="KGG50737.1"/>
    <property type="molecule type" value="Genomic_DNA"/>
</dbReference>
<feature type="region of interest" description="Disordered" evidence="3">
    <location>
        <begin position="1"/>
        <end position="33"/>
    </location>
</feature>
<evidence type="ECO:0000256" key="1">
    <source>
        <dbReference type="ARBA" id="ARBA00022737"/>
    </source>
</evidence>
<dbReference type="InterPro" id="IPR040892">
    <property type="entry name" value="RPN1_N"/>
</dbReference>
<evidence type="ECO:0000259" key="4">
    <source>
        <dbReference type="Pfam" id="PF17781"/>
    </source>
</evidence>
<dbReference type="GO" id="GO:0034515">
    <property type="term" value="C:proteasome storage granule"/>
    <property type="evidence" value="ECO:0007669"/>
    <property type="project" value="TreeGrafter"/>
</dbReference>
<dbReference type="Proteomes" id="UP000029725">
    <property type="component" value="Unassembled WGS sequence"/>
</dbReference>
<dbReference type="GO" id="GO:0043161">
    <property type="term" value="P:proteasome-mediated ubiquitin-dependent protein catabolic process"/>
    <property type="evidence" value="ECO:0007669"/>
    <property type="project" value="TreeGrafter"/>
</dbReference>
<dbReference type="InterPro" id="IPR016024">
    <property type="entry name" value="ARM-type_fold"/>
</dbReference>
<comment type="caution">
    <text evidence="5">The sequence shown here is derived from an EMBL/GenBank/DDBJ whole genome shotgun (WGS) entry which is preliminary data.</text>
</comment>
<evidence type="ECO:0000256" key="2">
    <source>
        <dbReference type="ARBA" id="ARBA00022942"/>
    </source>
</evidence>
<name>A0A098VNT4_9MICR</name>
<dbReference type="PANTHER" id="PTHR10943:SF1">
    <property type="entry name" value="26S PROTEASOME NON-ATPASE REGULATORY SUBUNIT 2"/>
    <property type="match status" value="1"/>
</dbReference>
<keyword evidence="6" id="KW-1185">Reference proteome</keyword>
<dbReference type="GO" id="GO:0008540">
    <property type="term" value="C:proteasome regulatory particle, base subcomplex"/>
    <property type="evidence" value="ECO:0007669"/>
    <property type="project" value="TreeGrafter"/>
</dbReference>
<proteinExistence type="predicted"/>
<keyword evidence="2" id="KW-0647">Proteasome</keyword>
<dbReference type="Pfam" id="PF17781">
    <property type="entry name" value="RPN1_RPN2_N"/>
    <property type="match status" value="1"/>
</dbReference>
<dbReference type="Gene3D" id="1.25.10.10">
    <property type="entry name" value="Leucine-rich Repeat Variant"/>
    <property type="match status" value="1"/>
</dbReference>
<reference evidence="5 6" key="1">
    <citation type="submission" date="2014-04" db="EMBL/GenBank/DDBJ databases">
        <title>A new species of microsporidia sheds light on the evolution of extreme parasitism.</title>
        <authorList>
            <person name="Haag K.L."/>
            <person name="James T.Y."/>
            <person name="Larsson R."/>
            <person name="Schaer T.M."/>
            <person name="Refardt D."/>
            <person name="Pombert J.-F."/>
            <person name="Ebert D."/>
        </authorList>
    </citation>
    <scope>NUCLEOTIDE SEQUENCE [LARGE SCALE GENOMIC DNA]</scope>
    <source>
        <strain evidence="5 6">UGP3</strain>
        <tissue evidence="5">Spores</tissue>
    </source>
</reference>
<dbReference type="VEuPathDB" id="MicrosporidiaDB:DI09_58p90"/>